<organism evidence="1 2">
    <name type="scientific">Rhododendron simsii</name>
    <name type="common">Sims's rhododendron</name>
    <dbReference type="NCBI Taxonomy" id="118357"/>
    <lineage>
        <taxon>Eukaryota</taxon>
        <taxon>Viridiplantae</taxon>
        <taxon>Streptophyta</taxon>
        <taxon>Embryophyta</taxon>
        <taxon>Tracheophyta</taxon>
        <taxon>Spermatophyta</taxon>
        <taxon>Magnoliopsida</taxon>
        <taxon>eudicotyledons</taxon>
        <taxon>Gunneridae</taxon>
        <taxon>Pentapetalae</taxon>
        <taxon>asterids</taxon>
        <taxon>Ericales</taxon>
        <taxon>Ericaceae</taxon>
        <taxon>Ericoideae</taxon>
        <taxon>Rhodoreae</taxon>
        <taxon>Rhododendron</taxon>
    </lineage>
</organism>
<dbReference type="AlphaFoldDB" id="A0A834LL97"/>
<dbReference type="PANTHER" id="PTHR33710:SF77">
    <property type="entry name" value="DNASE I-LIKE SUPERFAMILY PROTEIN"/>
    <property type="match status" value="1"/>
</dbReference>
<dbReference type="PANTHER" id="PTHR33710">
    <property type="entry name" value="BNAC02G09200D PROTEIN"/>
    <property type="match status" value="1"/>
</dbReference>
<dbReference type="Gene3D" id="3.60.10.10">
    <property type="entry name" value="Endonuclease/exonuclease/phosphatase"/>
    <property type="match status" value="1"/>
</dbReference>
<dbReference type="InterPro" id="IPR036691">
    <property type="entry name" value="Endo/exonu/phosph_ase_sf"/>
</dbReference>
<evidence type="ECO:0000313" key="2">
    <source>
        <dbReference type="Proteomes" id="UP000626092"/>
    </source>
</evidence>
<reference evidence="1" key="1">
    <citation type="submission" date="2019-11" db="EMBL/GenBank/DDBJ databases">
        <authorList>
            <person name="Liu Y."/>
            <person name="Hou J."/>
            <person name="Li T.-Q."/>
            <person name="Guan C.-H."/>
            <person name="Wu X."/>
            <person name="Wu H.-Z."/>
            <person name="Ling F."/>
            <person name="Zhang R."/>
            <person name="Shi X.-G."/>
            <person name="Ren J.-P."/>
            <person name="Chen E.-F."/>
            <person name="Sun J.-M."/>
        </authorList>
    </citation>
    <scope>NUCLEOTIDE SEQUENCE</scope>
    <source>
        <strain evidence="1">Adult_tree_wgs_1</strain>
        <tissue evidence="1">Leaves</tissue>
    </source>
</reference>
<dbReference type="Proteomes" id="UP000626092">
    <property type="component" value="Unassembled WGS sequence"/>
</dbReference>
<dbReference type="OrthoDB" id="913635at2759"/>
<comment type="caution">
    <text evidence="1">The sequence shown here is derived from an EMBL/GenBank/DDBJ whole genome shotgun (WGS) entry which is preliminary data.</text>
</comment>
<gene>
    <name evidence="1" type="ORF">RHSIM_Rhsim05G0192100</name>
</gene>
<accession>A0A834LL97</accession>
<protein>
    <submittedName>
        <fullName evidence="1">Uncharacterized protein</fullName>
    </submittedName>
</protein>
<dbReference type="SUPFAM" id="SSF56219">
    <property type="entry name" value="DNase I-like"/>
    <property type="match status" value="1"/>
</dbReference>
<evidence type="ECO:0000313" key="1">
    <source>
        <dbReference type="EMBL" id="KAF7143722.1"/>
    </source>
</evidence>
<name>A0A834LL97_RHOSS</name>
<sequence>MVGGRLSSLKFDSSSYVDPEGLSGGLALWWNNDLEIDVEFASRNLMHVIVTDKAIPACWATSFDMVALQGDFNQVARVEDKIGGNLPSQNSLASFNDMLSECGLVDLEFKGPKFTWRNNRSGEDFIMERIDMAFANSEWRELREQAMRSGSGVRNQEGEEALMKSVCTKLRGCKEKLKEWNFRKFGNLKLKIAATKDQLLEIQEHLGNGFHPNLAVMEKELI</sequence>
<dbReference type="EMBL" id="WJXA01000005">
    <property type="protein sequence ID" value="KAF7143722.1"/>
    <property type="molecule type" value="Genomic_DNA"/>
</dbReference>
<keyword evidence="2" id="KW-1185">Reference proteome</keyword>
<proteinExistence type="predicted"/>